<evidence type="ECO:0000313" key="2">
    <source>
        <dbReference type="Proteomes" id="UP000814033"/>
    </source>
</evidence>
<evidence type="ECO:0000313" key="1">
    <source>
        <dbReference type="EMBL" id="KAI0046948.1"/>
    </source>
</evidence>
<accession>A0ACB8RS78</accession>
<reference evidence="1" key="2">
    <citation type="journal article" date="2022" name="New Phytol.">
        <title>Evolutionary transition to the ectomycorrhizal habit in the genomes of a hyperdiverse lineage of mushroom-forming fungi.</title>
        <authorList>
            <person name="Looney B."/>
            <person name="Miyauchi S."/>
            <person name="Morin E."/>
            <person name="Drula E."/>
            <person name="Courty P.E."/>
            <person name="Kohler A."/>
            <person name="Kuo A."/>
            <person name="LaButti K."/>
            <person name="Pangilinan J."/>
            <person name="Lipzen A."/>
            <person name="Riley R."/>
            <person name="Andreopoulos W."/>
            <person name="He G."/>
            <person name="Johnson J."/>
            <person name="Nolan M."/>
            <person name="Tritt A."/>
            <person name="Barry K.W."/>
            <person name="Grigoriev I.V."/>
            <person name="Nagy L.G."/>
            <person name="Hibbett D."/>
            <person name="Henrissat B."/>
            <person name="Matheny P.B."/>
            <person name="Labbe J."/>
            <person name="Martin F.M."/>
        </authorList>
    </citation>
    <scope>NUCLEOTIDE SEQUENCE</scope>
    <source>
        <strain evidence="1">FP105234-sp</strain>
    </source>
</reference>
<proteinExistence type="predicted"/>
<gene>
    <name evidence="1" type="ORF">FA95DRAFT_1559620</name>
</gene>
<comment type="caution">
    <text evidence="1">The sequence shown here is derived from an EMBL/GenBank/DDBJ whole genome shotgun (WGS) entry which is preliminary data.</text>
</comment>
<protein>
    <submittedName>
        <fullName evidence="1">Uncharacterized protein</fullName>
    </submittedName>
</protein>
<reference evidence="1" key="1">
    <citation type="submission" date="2021-02" db="EMBL/GenBank/DDBJ databases">
        <authorList>
            <consortium name="DOE Joint Genome Institute"/>
            <person name="Ahrendt S."/>
            <person name="Looney B.P."/>
            <person name="Miyauchi S."/>
            <person name="Morin E."/>
            <person name="Drula E."/>
            <person name="Courty P.E."/>
            <person name="Chicoki N."/>
            <person name="Fauchery L."/>
            <person name="Kohler A."/>
            <person name="Kuo A."/>
            <person name="Labutti K."/>
            <person name="Pangilinan J."/>
            <person name="Lipzen A."/>
            <person name="Riley R."/>
            <person name="Andreopoulos W."/>
            <person name="He G."/>
            <person name="Johnson J."/>
            <person name="Barry K.W."/>
            <person name="Grigoriev I.V."/>
            <person name="Nagy L."/>
            <person name="Hibbett D."/>
            <person name="Henrissat B."/>
            <person name="Matheny P.B."/>
            <person name="Labbe J."/>
            <person name="Martin F."/>
        </authorList>
    </citation>
    <scope>NUCLEOTIDE SEQUENCE</scope>
    <source>
        <strain evidence="1">FP105234-sp</strain>
    </source>
</reference>
<dbReference type="EMBL" id="MU275914">
    <property type="protein sequence ID" value="KAI0046948.1"/>
    <property type="molecule type" value="Genomic_DNA"/>
</dbReference>
<keyword evidence="2" id="KW-1185">Reference proteome</keyword>
<name>A0ACB8RS78_9AGAM</name>
<sequence length="117" mass="12214">MAVGGKHRGTPPRVAATKYLLKLPTTTLIDQISTSVSCAPPIHITGNHQPSLPTSAMCSQSSRSTFNSPLSSGSTAHHNTRTSIIGHFAHVRSSAGLGHPSRSACSSGVYPDFHLPS</sequence>
<organism evidence="1 2">
    <name type="scientific">Auriscalpium vulgare</name>
    <dbReference type="NCBI Taxonomy" id="40419"/>
    <lineage>
        <taxon>Eukaryota</taxon>
        <taxon>Fungi</taxon>
        <taxon>Dikarya</taxon>
        <taxon>Basidiomycota</taxon>
        <taxon>Agaricomycotina</taxon>
        <taxon>Agaricomycetes</taxon>
        <taxon>Russulales</taxon>
        <taxon>Auriscalpiaceae</taxon>
        <taxon>Auriscalpium</taxon>
    </lineage>
</organism>
<dbReference type="Proteomes" id="UP000814033">
    <property type="component" value="Unassembled WGS sequence"/>
</dbReference>